<dbReference type="SMART" id="SM00324">
    <property type="entry name" value="RhoGAP"/>
    <property type="match status" value="1"/>
</dbReference>
<reference evidence="2" key="1">
    <citation type="submission" date="2006-10" db="EMBL/GenBank/DDBJ databases">
        <authorList>
            <person name="Amadeo P."/>
            <person name="Zhao Q."/>
            <person name="Wortman J."/>
            <person name="Fraser-Liggett C."/>
            <person name="Carlton J."/>
        </authorList>
    </citation>
    <scope>NUCLEOTIDE SEQUENCE</scope>
    <source>
        <strain evidence="2">G3</strain>
    </source>
</reference>
<keyword evidence="3" id="KW-1185">Reference proteome</keyword>
<evidence type="ECO:0000313" key="3">
    <source>
        <dbReference type="Proteomes" id="UP000001542"/>
    </source>
</evidence>
<feature type="domain" description="Rho-GAP" evidence="1">
    <location>
        <begin position="11"/>
        <end position="188"/>
    </location>
</feature>
<dbReference type="FunCoup" id="A2FV61">
    <property type="interactions" value="366"/>
</dbReference>
<dbReference type="Gene3D" id="1.10.555.10">
    <property type="entry name" value="Rho GTPase activation protein"/>
    <property type="match status" value="1"/>
</dbReference>
<dbReference type="VEuPathDB" id="TrichDB:TVAG_220910"/>
<dbReference type="GO" id="GO:0007264">
    <property type="term" value="P:small GTPase-mediated signal transduction"/>
    <property type="evidence" value="ECO:0000318"/>
    <property type="project" value="GO_Central"/>
</dbReference>
<gene>
    <name evidence="2" type="ORF">TVAG_220910</name>
</gene>
<dbReference type="PANTHER" id="PTHR45808:SF2">
    <property type="entry name" value="RHO GTPASE-ACTIVATING PROTEIN 68F"/>
    <property type="match status" value="1"/>
</dbReference>
<dbReference type="SMR" id="A2FV61"/>
<dbReference type="CDD" id="cd00159">
    <property type="entry name" value="RhoGAP"/>
    <property type="match status" value="1"/>
</dbReference>
<dbReference type="PANTHER" id="PTHR45808">
    <property type="entry name" value="RHO GTPASE-ACTIVATING PROTEIN 68F"/>
    <property type="match status" value="1"/>
</dbReference>
<dbReference type="RefSeq" id="XP_001304127.1">
    <property type="nucleotide sequence ID" value="XM_001304126.1"/>
</dbReference>
<dbReference type="InterPro" id="IPR000198">
    <property type="entry name" value="RhoGAP_dom"/>
</dbReference>
<dbReference type="STRING" id="5722.A2FV61"/>
<dbReference type="OrthoDB" id="185175at2759"/>
<dbReference type="PROSITE" id="PS50238">
    <property type="entry name" value="RHOGAP"/>
    <property type="match status" value="1"/>
</dbReference>
<dbReference type="Pfam" id="PF00620">
    <property type="entry name" value="RhoGAP"/>
    <property type="match status" value="1"/>
</dbReference>
<accession>A2FV61</accession>
<protein>
    <submittedName>
        <fullName evidence="2">RhoGAP domain containing protein</fullName>
    </submittedName>
</protein>
<dbReference type="KEGG" id="tva:4748890"/>
<proteinExistence type="predicted"/>
<dbReference type="GO" id="GO:0005737">
    <property type="term" value="C:cytoplasm"/>
    <property type="evidence" value="ECO:0000318"/>
    <property type="project" value="GO_Central"/>
</dbReference>
<organism evidence="2 3">
    <name type="scientific">Trichomonas vaginalis (strain ATCC PRA-98 / G3)</name>
    <dbReference type="NCBI Taxonomy" id="412133"/>
    <lineage>
        <taxon>Eukaryota</taxon>
        <taxon>Metamonada</taxon>
        <taxon>Parabasalia</taxon>
        <taxon>Trichomonadida</taxon>
        <taxon>Trichomonadidae</taxon>
        <taxon>Trichomonas</taxon>
    </lineage>
</organism>
<dbReference type="eggNOG" id="KOG3565">
    <property type="taxonomic scope" value="Eukaryota"/>
</dbReference>
<sequence length="249" mass="28207">MKGNKSPCFFTRLPEQFGGKIPFIVTDLVSRLRELNAINEVGLFRLNGSQADINEIIAKLDKGKIADWSKYSNVHTLANCLKKYFRDKVEKTPFFPATFNNTLEQLSTKSEPEVTSGLREIILQLPKARIYTLAFIGKFLVDLKQNNAKNKMNASNIAIVIGPNFFNFDPKITNILFCNLLQHYDEIFNGFEVTEQLFLTDEDMEIIAAPPIDTNGLLEIITLRKSSVIPYVPSYVLNDPNVSLPTRKV</sequence>
<dbReference type="SUPFAM" id="SSF48350">
    <property type="entry name" value="GTPase activation domain, GAP"/>
    <property type="match status" value="1"/>
</dbReference>
<evidence type="ECO:0000259" key="1">
    <source>
        <dbReference type="PROSITE" id="PS50238"/>
    </source>
</evidence>
<evidence type="ECO:0000313" key="2">
    <source>
        <dbReference type="EMBL" id="EAX91197.1"/>
    </source>
</evidence>
<dbReference type="GO" id="GO:0005096">
    <property type="term" value="F:GTPase activator activity"/>
    <property type="evidence" value="ECO:0000318"/>
    <property type="project" value="GO_Central"/>
</dbReference>
<reference evidence="2" key="2">
    <citation type="journal article" date="2007" name="Science">
        <title>Draft genome sequence of the sexually transmitted pathogen Trichomonas vaginalis.</title>
        <authorList>
            <person name="Carlton J.M."/>
            <person name="Hirt R.P."/>
            <person name="Silva J.C."/>
            <person name="Delcher A.L."/>
            <person name="Schatz M."/>
            <person name="Zhao Q."/>
            <person name="Wortman J.R."/>
            <person name="Bidwell S.L."/>
            <person name="Alsmark U.C.M."/>
            <person name="Besteiro S."/>
            <person name="Sicheritz-Ponten T."/>
            <person name="Noel C.J."/>
            <person name="Dacks J.B."/>
            <person name="Foster P.G."/>
            <person name="Simillion C."/>
            <person name="Van de Peer Y."/>
            <person name="Miranda-Saavedra D."/>
            <person name="Barton G.J."/>
            <person name="Westrop G.D."/>
            <person name="Mueller S."/>
            <person name="Dessi D."/>
            <person name="Fiori P.L."/>
            <person name="Ren Q."/>
            <person name="Paulsen I."/>
            <person name="Zhang H."/>
            <person name="Bastida-Corcuera F.D."/>
            <person name="Simoes-Barbosa A."/>
            <person name="Brown M.T."/>
            <person name="Hayes R.D."/>
            <person name="Mukherjee M."/>
            <person name="Okumura C.Y."/>
            <person name="Schneider R."/>
            <person name="Smith A.J."/>
            <person name="Vanacova S."/>
            <person name="Villalvazo M."/>
            <person name="Haas B.J."/>
            <person name="Pertea M."/>
            <person name="Feldblyum T.V."/>
            <person name="Utterback T.R."/>
            <person name="Shu C.L."/>
            <person name="Osoegawa K."/>
            <person name="de Jong P.J."/>
            <person name="Hrdy I."/>
            <person name="Horvathova L."/>
            <person name="Zubacova Z."/>
            <person name="Dolezal P."/>
            <person name="Malik S.B."/>
            <person name="Logsdon J.M. Jr."/>
            <person name="Henze K."/>
            <person name="Gupta A."/>
            <person name="Wang C.C."/>
            <person name="Dunne R.L."/>
            <person name="Upcroft J.A."/>
            <person name="Upcroft P."/>
            <person name="White O."/>
            <person name="Salzberg S.L."/>
            <person name="Tang P."/>
            <person name="Chiu C.-H."/>
            <person name="Lee Y.-S."/>
            <person name="Embley T.M."/>
            <person name="Coombs G.H."/>
            <person name="Mottram J.C."/>
            <person name="Tachezy J."/>
            <person name="Fraser-Liggett C.M."/>
            <person name="Johnson P.J."/>
        </authorList>
    </citation>
    <scope>NUCLEOTIDE SEQUENCE [LARGE SCALE GENOMIC DNA]</scope>
    <source>
        <strain evidence="2">G3</strain>
    </source>
</reference>
<dbReference type="InterPro" id="IPR008936">
    <property type="entry name" value="Rho_GTPase_activation_prot"/>
</dbReference>
<dbReference type="VEuPathDB" id="TrichDB:TVAGG3_0501000"/>
<dbReference type="InParanoid" id="A2FV61"/>
<name>A2FV61_TRIV3</name>
<dbReference type="EMBL" id="DS114051">
    <property type="protein sequence ID" value="EAX91197.1"/>
    <property type="molecule type" value="Genomic_DNA"/>
</dbReference>
<dbReference type="AlphaFoldDB" id="A2FV61"/>
<dbReference type="Proteomes" id="UP000001542">
    <property type="component" value="Unassembled WGS sequence"/>
</dbReference>